<name>A0AAV8YEI3_9CUCU</name>
<evidence type="ECO:0000313" key="2">
    <source>
        <dbReference type="EMBL" id="KAJ8949271.1"/>
    </source>
</evidence>
<dbReference type="EMBL" id="JAPWTK010000121">
    <property type="protein sequence ID" value="KAJ8949271.1"/>
    <property type="molecule type" value="Genomic_DNA"/>
</dbReference>
<reference evidence="2" key="1">
    <citation type="journal article" date="2023" name="Insect Mol. Biol.">
        <title>Genome sequencing provides insights into the evolution of gene families encoding plant cell wall-degrading enzymes in longhorned beetles.</title>
        <authorList>
            <person name="Shin N.R."/>
            <person name="Okamura Y."/>
            <person name="Kirsch R."/>
            <person name="Pauchet Y."/>
        </authorList>
    </citation>
    <scope>NUCLEOTIDE SEQUENCE</scope>
    <source>
        <strain evidence="2">AMC_N1</strain>
    </source>
</reference>
<keyword evidence="3" id="KW-1185">Reference proteome</keyword>
<gene>
    <name evidence="2" type="ORF">NQ318_022785</name>
</gene>
<keyword evidence="1" id="KW-0175">Coiled coil</keyword>
<organism evidence="2 3">
    <name type="scientific">Aromia moschata</name>
    <dbReference type="NCBI Taxonomy" id="1265417"/>
    <lineage>
        <taxon>Eukaryota</taxon>
        <taxon>Metazoa</taxon>
        <taxon>Ecdysozoa</taxon>
        <taxon>Arthropoda</taxon>
        <taxon>Hexapoda</taxon>
        <taxon>Insecta</taxon>
        <taxon>Pterygota</taxon>
        <taxon>Neoptera</taxon>
        <taxon>Endopterygota</taxon>
        <taxon>Coleoptera</taxon>
        <taxon>Polyphaga</taxon>
        <taxon>Cucujiformia</taxon>
        <taxon>Chrysomeloidea</taxon>
        <taxon>Cerambycidae</taxon>
        <taxon>Cerambycinae</taxon>
        <taxon>Callichromatini</taxon>
        <taxon>Aromia</taxon>
    </lineage>
</organism>
<comment type="caution">
    <text evidence="2">The sequence shown here is derived from an EMBL/GenBank/DDBJ whole genome shotgun (WGS) entry which is preliminary data.</text>
</comment>
<accession>A0AAV8YEI3</accession>
<feature type="coiled-coil region" evidence="1">
    <location>
        <begin position="6"/>
        <end position="160"/>
    </location>
</feature>
<sequence length="163" mass="19389">MRATKLETLALEYQKIEANKNESKKIMGEKRMKLQDEIKRLERKVDGHKTILNLRSKKGTLHKELVWAKVRDAELELQDQKSKMEAIETKWNESKANSARRADKVNKLKEKIRELEQTISQLKDQIKVQNIPQMDIRRQLEELSQKYREKQRERQQIGDNHGS</sequence>
<proteinExistence type="predicted"/>
<evidence type="ECO:0000256" key="1">
    <source>
        <dbReference type="SAM" id="Coils"/>
    </source>
</evidence>
<protein>
    <submittedName>
        <fullName evidence="2">Uncharacterized protein</fullName>
    </submittedName>
</protein>
<evidence type="ECO:0000313" key="3">
    <source>
        <dbReference type="Proteomes" id="UP001162162"/>
    </source>
</evidence>
<dbReference type="AlphaFoldDB" id="A0AAV8YEI3"/>
<dbReference type="Proteomes" id="UP001162162">
    <property type="component" value="Unassembled WGS sequence"/>
</dbReference>